<dbReference type="EMBL" id="JQEC01000021">
    <property type="protein sequence ID" value="KGJ93813.1"/>
    <property type="molecule type" value="Genomic_DNA"/>
</dbReference>
<feature type="domain" description="ABC3 transporter permease C-terminal" evidence="8">
    <location>
        <begin position="697"/>
        <end position="815"/>
    </location>
</feature>
<evidence type="ECO:0000256" key="2">
    <source>
        <dbReference type="ARBA" id="ARBA00022475"/>
    </source>
</evidence>
<dbReference type="InterPro" id="IPR003838">
    <property type="entry name" value="ABC3_permease_C"/>
</dbReference>
<feature type="transmembrane region" description="Helical" evidence="7">
    <location>
        <begin position="21"/>
        <end position="44"/>
    </location>
</feature>
<keyword evidence="3 7" id="KW-0812">Transmembrane</keyword>
<dbReference type="PATRIC" id="fig|28229.3.peg.1992"/>
<feature type="transmembrane region" description="Helical" evidence="7">
    <location>
        <begin position="790"/>
        <end position="810"/>
    </location>
</feature>
<evidence type="ECO:0000256" key="3">
    <source>
        <dbReference type="ARBA" id="ARBA00022692"/>
    </source>
</evidence>
<evidence type="ECO:0000256" key="7">
    <source>
        <dbReference type="SAM" id="Phobius"/>
    </source>
</evidence>
<name>A0A099KVY3_COLPS</name>
<organism evidence="9 10">
    <name type="scientific">Colwellia psychrerythraea</name>
    <name type="common">Vibrio psychroerythus</name>
    <dbReference type="NCBI Taxonomy" id="28229"/>
    <lineage>
        <taxon>Bacteria</taxon>
        <taxon>Pseudomonadati</taxon>
        <taxon>Pseudomonadota</taxon>
        <taxon>Gammaproteobacteria</taxon>
        <taxon>Alteromonadales</taxon>
        <taxon>Colwelliaceae</taxon>
        <taxon>Colwellia</taxon>
    </lineage>
</organism>
<dbReference type="PANTHER" id="PTHR30572:SF4">
    <property type="entry name" value="ABC TRANSPORTER PERMEASE YTRF"/>
    <property type="match status" value="1"/>
</dbReference>
<dbReference type="InterPro" id="IPR050250">
    <property type="entry name" value="Macrolide_Exporter_MacB"/>
</dbReference>
<evidence type="ECO:0000256" key="5">
    <source>
        <dbReference type="ARBA" id="ARBA00023136"/>
    </source>
</evidence>
<dbReference type="OrthoDB" id="9770036at2"/>
<keyword evidence="2" id="KW-1003">Cell membrane</keyword>
<feature type="transmembrane region" description="Helical" evidence="7">
    <location>
        <begin position="737"/>
        <end position="760"/>
    </location>
</feature>
<protein>
    <recommendedName>
        <fullName evidence="8">ABC3 transporter permease C-terminal domain-containing protein</fullName>
    </recommendedName>
</protein>
<dbReference type="GO" id="GO:0005886">
    <property type="term" value="C:plasma membrane"/>
    <property type="evidence" value="ECO:0007669"/>
    <property type="project" value="UniProtKB-SubCell"/>
</dbReference>
<keyword evidence="5 7" id="KW-0472">Membrane</keyword>
<dbReference type="PANTHER" id="PTHR30572">
    <property type="entry name" value="MEMBRANE COMPONENT OF TRANSPORTER-RELATED"/>
    <property type="match status" value="1"/>
</dbReference>
<comment type="subcellular location">
    <subcellularLocation>
        <location evidence="1">Cell membrane</location>
        <topology evidence="1">Multi-pass membrane protein</topology>
    </subcellularLocation>
</comment>
<evidence type="ECO:0000256" key="6">
    <source>
        <dbReference type="ARBA" id="ARBA00038076"/>
    </source>
</evidence>
<evidence type="ECO:0000313" key="9">
    <source>
        <dbReference type="EMBL" id="KGJ93813.1"/>
    </source>
</evidence>
<feature type="transmembrane region" description="Helical" evidence="7">
    <location>
        <begin position="392"/>
        <end position="413"/>
    </location>
</feature>
<gene>
    <name evidence="9" type="ORF">GAB14E_2368</name>
</gene>
<evidence type="ECO:0000259" key="8">
    <source>
        <dbReference type="Pfam" id="PF02687"/>
    </source>
</evidence>
<dbReference type="GO" id="GO:0022857">
    <property type="term" value="F:transmembrane transporter activity"/>
    <property type="evidence" value="ECO:0007669"/>
    <property type="project" value="TreeGrafter"/>
</dbReference>
<dbReference type="RefSeq" id="WP_033082045.1">
    <property type="nucleotide sequence ID" value="NZ_JQEC01000021.1"/>
</dbReference>
<evidence type="ECO:0000256" key="4">
    <source>
        <dbReference type="ARBA" id="ARBA00022989"/>
    </source>
</evidence>
<dbReference type="Proteomes" id="UP000029868">
    <property type="component" value="Unassembled WGS sequence"/>
</dbReference>
<feature type="transmembrane region" description="Helical" evidence="7">
    <location>
        <begin position="343"/>
        <end position="372"/>
    </location>
</feature>
<proteinExistence type="inferred from homology"/>
<feature type="transmembrane region" description="Helical" evidence="7">
    <location>
        <begin position="690"/>
        <end position="716"/>
    </location>
</feature>
<keyword evidence="4 7" id="KW-1133">Transmembrane helix</keyword>
<sequence length="824" mass="91265">MSLSILKKIWRDLTERKARTILTIVGLLVGLWGVGSVVVAWRVLDNDLSENFTSTNPPAIILTLKSKPNQDSDEVLPIKKLARVQGVAAIENRPIFRARLEIYQDYWLPVAFWVVDDFSQMKVGKIFTESMVEIPPKNSFFIERDGLLLANWRFKMRVTGADPHKIARGPHGKPVVIDPNDMTYFGDKPISLRLKGGQQVKVELSGIVHDPAQAPSRMEQLLYGYITPDTAKLWTGGNLVDRLLVIPAHGYGDAASVRQISVRLEAQLNELGYQVTKTSFPSTTEHKHQFQMNSILFLLTGIGLLALLVSVVLVLNLINGILTSQVKQIGILKAIGATNIHIASIYLGSMMILGMIASLIAIPLAVYSGYVISAKLAAFLNFNILTTELPLSFLFILLLVGTLLPMIAALAPIKRWTQVSVISALQHAEATSSKNRINLTLPLPINLVMGIKNAFRKPRRLLFTAATVAIGLITFMLAMNTSTSLLYTAEQEELQKRYDLFVLFDQPIKANRVDWIDKFGIVDHVETWKVKPVTLTNLNGLGNKVRPLKLIPTASKVMQPFMLAGNWLNPEQAGGVVINQRISYDHSEYRVGNMLDVLINNIPMKLPIIGIMKEFGGASIYMREIDFRHHFPNTDQLINSAFITLKEPNEKTLTELKKLLDQHFSLAGVGVADMASAKRASRVIRGHLDVIVSALLLLALLMLFVSTLGMASGISTSIVERTREIGILRAIGGKPSAIASILLTESMTMAFIGWLFALLLSQPTSKLMTEYFGTALVEYPFDYMGSIEEIYLSLFGTIILVILATIGPIYSANKYSVQEAISYE</sequence>
<evidence type="ECO:0000313" key="10">
    <source>
        <dbReference type="Proteomes" id="UP000029868"/>
    </source>
</evidence>
<evidence type="ECO:0000256" key="1">
    <source>
        <dbReference type="ARBA" id="ARBA00004651"/>
    </source>
</evidence>
<dbReference type="AlphaFoldDB" id="A0A099KVY3"/>
<reference evidence="9 10" key="1">
    <citation type="submission" date="2014-08" db="EMBL/GenBank/DDBJ databases">
        <title>Genomic and Phenotypic Diversity of Colwellia psychrerythraea strains from Disparate Marine Basins.</title>
        <authorList>
            <person name="Techtmann S.M."/>
            <person name="Stelling S.C."/>
            <person name="Utturkar S.M."/>
            <person name="Alshibli N."/>
            <person name="Harris A."/>
            <person name="Brown S.D."/>
            <person name="Hazen T.C."/>
        </authorList>
    </citation>
    <scope>NUCLEOTIDE SEQUENCE [LARGE SCALE GENOMIC DNA]</scope>
    <source>
        <strain evidence="9 10">GAB14E</strain>
    </source>
</reference>
<feature type="domain" description="ABC3 transporter permease C-terminal" evidence="8">
    <location>
        <begin position="302"/>
        <end position="416"/>
    </location>
</feature>
<feature type="transmembrane region" description="Helical" evidence="7">
    <location>
        <begin position="295"/>
        <end position="322"/>
    </location>
</feature>
<comment type="caution">
    <text evidence="9">The sequence shown here is derived from an EMBL/GenBank/DDBJ whole genome shotgun (WGS) entry which is preliminary data.</text>
</comment>
<accession>A0A099KVY3</accession>
<dbReference type="Pfam" id="PF02687">
    <property type="entry name" value="FtsX"/>
    <property type="match status" value="2"/>
</dbReference>
<feature type="transmembrane region" description="Helical" evidence="7">
    <location>
        <begin position="461"/>
        <end position="479"/>
    </location>
</feature>
<comment type="similarity">
    <text evidence="6">Belongs to the ABC-4 integral membrane protein family.</text>
</comment>